<dbReference type="InterPro" id="IPR016047">
    <property type="entry name" value="M23ase_b-sheet_dom"/>
</dbReference>
<organism evidence="5 6">
    <name type="scientific">Campylobacter volucris</name>
    <dbReference type="NCBI Taxonomy" id="1031542"/>
    <lineage>
        <taxon>Bacteria</taxon>
        <taxon>Pseudomonadati</taxon>
        <taxon>Campylobacterota</taxon>
        <taxon>Epsilonproteobacteria</taxon>
        <taxon>Campylobacterales</taxon>
        <taxon>Campylobacteraceae</taxon>
        <taxon>Campylobacter</taxon>
    </lineage>
</organism>
<feature type="domain" description="M23ase beta-sheet core" evidence="4">
    <location>
        <begin position="309"/>
        <end position="388"/>
    </location>
</feature>
<reference evidence="5 6" key="1">
    <citation type="submission" date="2019-07" db="EMBL/GenBank/DDBJ databases">
        <title>Rapid identification of Enteric Bacteria from Whole Genome Sequences (WGS) using Average Nucleotide Identity (ANI).</title>
        <authorList>
            <person name="Lane C."/>
        </authorList>
    </citation>
    <scope>NUCLEOTIDE SEQUENCE [LARGE SCALE GENOMIC DNA]</scope>
    <source>
        <strain evidence="5 6">2016D-0084</strain>
    </source>
</reference>
<gene>
    <name evidence="5" type="ORF">FPD38_06265</name>
</gene>
<comment type="caution">
    <text evidence="5">The sequence shown here is derived from an EMBL/GenBank/DDBJ whole genome shotgun (WGS) entry which is preliminary data.</text>
</comment>
<dbReference type="GO" id="GO:0004222">
    <property type="term" value="F:metalloendopeptidase activity"/>
    <property type="evidence" value="ECO:0007669"/>
    <property type="project" value="TreeGrafter"/>
</dbReference>
<proteinExistence type="predicted"/>
<dbReference type="Pfam" id="PF01551">
    <property type="entry name" value="Peptidase_M23"/>
    <property type="match status" value="1"/>
</dbReference>
<evidence type="ECO:0000256" key="1">
    <source>
        <dbReference type="ARBA" id="ARBA00022729"/>
    </source>
</evidence>
<dbReference type="InterPro" id="IPR050570">
    <property type="entry name" value="Cell_wall_metabolism_enzyme"/>
</dbReference>
<keyword evidence="1" id="KW-0732">Signal</keyword>
<keyword evidence="2" id="KW-0175">Coiled coil</keyword>
<accession>A0A5C7E0P5</accession>
<dbReference type="RefSeq" id="WP_147555869.1">
    <property type="nucleotide sequence ID" value="NZ_VOWJ01000031.1"/>
</dbReference>
<dbReference type="Proteomes" id="UP000321629">
    <property type="component" value="Unassembled WGS sequence"/>
</dbReference>
<feature type="region of interest" description="Disordered" evidence="3">
    <location>
        <begin position="237"/>
        <end position="256"/>
    </location>
</feature>
<feature type="compositionally biased region" description="Basic and acidic residues" evidence="3">
    <location>
        <begin position="237"/>
        <end position="251"/>
    </location>
</feature>
<dbReference type="PANTHER" id="PTHR21666:SF289">
    <property type="entry name" value="L-ALA--D-GLU ENDOPEPTIDASE"/>
    <property type="match status" value="1"/>
</dbReference>
<evidence type="ECO:0000313" key="6">
    <source>
        <dbReference type="Proteomes" id="UP000321629"/>
    </source>
</evidence>
<feature type="coiled-coil region" evidence="2">
    <location>
        <begin position="20"/>
        <end position="103"/>
    </location>
</feature>
<dbReference type="Gene3D" id="2.70.70.10">
    <property type="entry name" value="Glucose Permease (Domain IIA)"/>
    <property type="match status" value="1"/>
</dbReference>
<dbReference type="AlphaFoldDB" id="A0A5C7E0P5"/>
<protein>
    <submittedName>
        <fullName evidence="5">Peptidoglycan DD-metalloendopeptidase family protein</fullName>
    </submittedName>
</protein>
<evidence type="ECO:0000259" key="4">
    <source>
        <dbReference type="Pfam" id="PF01551"/>
    </source>
</evidence>
<dbReference type="InterPro" id="IPR011055">
    <property type="entry name" value="Dup_hybrid_motif"/>
</dbReference>
<dbReference type="EMBL" id="VOWJ01000031">
    <property type="protein sequence ID" value="TXE86248.1"/>
    <property type="molecule type" value="Genomic_DNA"/>
</dbReference>
<dbReference type="SUPFAM" id="SSF51261">
    <property type="entry name" value="Duplicated hybrid motif"/>
    <property type="match status" value="1"/>
</dbReference>
<name>A0A5C7E0P5_9BACT</name>
<evidence type="ECO:0000256" key="2">
    <source>
        <dbReference type="SAM" id="Coils"/>
    </source>
</evidence>
<evidence type="ECO:0000256" key="3">
    <source>
        <dbReference type="SAM" id="MobiDB-lite"/>
    </source>
</evidence>
<dbReference type="CDD" id="cd12797">
    <property type="entry name" value="M23_peptidase"/>
    <property type="match status" value="1"/>
</dbReference>
<dbReference type="PANTHER" id="PTHR21666">
    <property type="entry name" value="PEPTIDASE-RELATED"/>
    <property type="match status" value="1"/>
</dbReference>
<sequence length="393" mass="45418">MKKCFLLFCVFISLGFSNEIEQKQKDIKENERIVKQLSKKLEDLASEILDNEKNLKKIASEISVLNNKTSKLESSVKIQIKALEQLNNQNKDLLKNKNTIEGKLIDLIAKDFAYDLAIPQNYIESEDSIIALEVVSNLDKIFNEEFRKISKDYEDITKKIEEKQNQISIINANLKEYKIQIDELKNLRKKQEMEIAKQKTDKEIYTRKLSSLQEQQQELRKTLSQLKIIKEKEDEKKIAQKQEKNESKDNSKQQIGMSFQTSNVKRYIGEKTIAPLDSYSVKQKFGNYIDPIYNIKIYNENVVLKSTTPDAAVKNVLDGKVVFAKATPTLKKVVIIENKDGIHTIYAHLDKIAPGVKVGRNIKKGYIIGRVESDLTFEVTQKNYHINPLEMIR</sequence>
<evidence type="ECO:0000313" key="5">
    <source>
        <dbReference type="EMBL" id="TXE86248.1"/>
    </source>
</evidence>